<accession>A0ACB8F2K2</accession>
<protein>
    <submittedName>
        <fullName evidence="1">Uncharacterized protein</fullName>
    </submittedName>
</protein>
<keyword evidence="2" id="KW-1185">Reference proteome</keyword>
<reference evidence="1" key="1">
    <citation type="submission" date="2021-08" db="EMBL/GenBank/DDBJ databases">
        <title>The first chromosome-level gecko genome reveals the dynamic sex chromosomes of Neotropical dwarf geckos (Sphaerodactylidae: Sphaerodactylus).</title>
        <authorList>
            <person name="Pinto B.J."/>
            <person name="Keating S.E."/>
            <person name="Gamble T."/>
        </authorList>
    </citation>
    <scope>NUCLEOTIDE SEQUENCE</scope>
    <source>
        <strain evidence="1">TG3544</strain>
    </source>
</reference>
<comment type="caution">
    <text evidence="1">The sequence shown here is derived from an EMBL/GenBank/DDBJ whole genome shotgun (WGS) entry which is preliminary data.</text>
</comment>
<organism evidence="1 2">
    <name type="scientific">Sphaerodactylus townsendi</name>
    <dbReference type="NCBI Taxonomy" id="933632"/>
    <lineage>
        <taxon>Eukaryota</taxon>
        <taxon>Metazoa</taxon>
        <taxon>Chordata</taxon>
        <taxon>Craniata</taxon>
        <taxon>Vertebrata</taxon>
        <taxon>Euteleostomi</taxon>
        <taxon>Lepidosauria</taxon>
        <taxon>Squamata</taxon>
        <taxon>Bifurcata</taxon>
        <taxon>Gekkota</taxon>
        <taxon>Sphaerodactylidae</taxon>
        <taxon>Sphaerodactylus</taxon>
    </lineage>
</organism>
<dbReference type="EMBL" id="CM037618">
    <property type="protein sequence ID" value="KAH7999513.1"/>
    <property type="molecule type" value="Genomic_DNA"/>
</dbReference>
<proteinExistence type="predicted"/>
<gene>
    <name evidence="1" type="ORF">K3G42_013294</name>
</gene>
<sequence length="337" mass="38065">MEDEGTQKGDDLHNDFNRVLFKCEEEGKRDSELDSNDDSDEESDCEESDKYINASYISGYWLQNAMIATQGPLQGTISDFWSMIYQRKVKVVIMLTELKDGTQELCAQYWGEGKETYDNLSVELKDTNCSPSYTVRTFHLTHVKRKEIREVFQYQYHKWKAFGHPESLQDLVAMIQSLKQKLPAPPTAIEANVCNKNVPLVVHCCDGSQQTGILCALLNLLDSAETEGVIDVFQVVKSLRKARPGMISTFEDYQFLYDAVARVYSAQNGQPQTNQSQEQNVNIHNDSEEGEEANSSTKDVCIVVPENEKDVNMEEHSKVPADSREAENALNGPTIPV</sequence>
<dbReference type="Proteomes" id="UP000827872">
    <property type="component" value="Linkage Group LG05"/>
</dbReference>
<name>A0ACB8F2K2_9SAUR</name>
<evidence type="ECO:0000313" key="2">
    <source>
        <dbReference type="Proteomes" id="UP000827872"/>
    </source>
</evidence>
<evidence type="ECO:0000313" key="1">
    <source>
        <dbReference type="EMBL" id="KAH7999513.1"/>
    </source>
</evidence>